<sequence>MARHGSAPPLDLARKSIRQLHDSVESSIDPLGMTAPLVHAQLAWAAHPQELAEALTKVSSSLWDLQWHSWRRLMGLPSTDPLKPHSDDTRFSDPVWAESPTWDLVKQWYLVLTHHMQDMLYETPGLSQTERRRAAFWWRNWLNAVAPTNFLITNPVAMRLAVETRGESLSKGFHNFLADLEAGNIRMTDPEDFKVGENLAVTPGKVVFRNRLLEVLHYTPVASKVHRTPIVIVTPWINKFYILDLTPRKSMIRYLLEQGFDVFITSWKNPGAEMRDVRFDDYLVEGIQALVDTARGLTGSPKVHAVGYCIGGTALSTYMAWANRQFAPEEVPVAHWTLFTTLVDFHKPGDIEVFVDEGSIRYITQNMERKGYLDGAEMASSFRLLRSNSLIWHYVVHGWLYGETPPPFDVLYWNMDTTRMPYTMHAWYLRELYLNNKLIDKDALTVAGQPIDLATITQPVYAVSAEDDHIAPWRQTFRTMNHVTGPKRYVLSSSGHILGIVNPPVKPPKRSYWVAPAHRSDTADGWRNGAREQAGSWWEDWMAWLKPQAGDLVDAGPVATEAYPALADAPGTYVLEH</sequence>
<dbReference type="InterPro" id="IPR029058">
    <property type="entry name" value="AB_hydrolase_fold"/>
</dbReference>
<gene>
    <name evidence="6" type="primary">phaC</name>
    <name evidence="6" type="ORF">HHL15_18135</name>
</gene>
<dbReference type="InterPro" id="IPR010941">
    <property type="entry name" value="PhaC_N"/>
</dbReference>
<proteinExistence type="predicted"/>
<dbReference type="Pfam" id="PF07167">
    <property type="entry name" value="PhaC_N"/>
    <property type="match status" value="1"/>
</dbReference>
<evidence type="ECO:0000313" key="6">
    <source>
        <dbReference type="EMBL" id="NML27678.1"/>
    </source>
</evidence>
<dbReference type="InterPro" id="IPR010963">
    <property type="entry name" value="PHA_synth_I"/>
</dbReference>
<dbReference type="PANTHER" id="PTHR36837">
    <property type="entry name" value="POLY(3-HYDROXYALKANOATE) POLYMERASE SUBUNIT PHAC"/>
    <property type="match status" value="1"/>
</dbReference>
<dbReference type="GO" id="GO:0016746">
    <property type="term" value="F:acyltransferase activity"/>
    <property type="evidence" value="ECO:0007669"/>
    <property type="project" value="UniProtKB-KW"/>
</dbReference>
<dbReference type="GO" id="GO:0005737">
    <property type="term" value="C:cytoplasm"/>
    <property type="evidence" value="ECO:0007669"/>
    <property type="project" value="UniProtKB-SubCell"/>
</dbReference>
<reference evidence="6 7" key="1">
    <citation type="submission" date="2020-04" db="EMBL/GenBank/DDBJ databases">
        <title>Zoogloea sp. G-4-1-14 isolated from soil.</title>
        <authorList>
            <person name="Dahal R.H."/>
        </authorList>
    </citation>
    <scope>NUCLEOTIDE SEQUENCE [LARGE SCALE GENOMIC DNA]</scope>
    <source>
        <strain evidence="6 7">G-4-1-14</strain>
    </source>
</reference>
<comment type="subcellular location">
    <subcellularLocation>
        <location evidence="1">Cytoplasm</location>
    </subcellularLocation>
</comment>
<dbReference type="PANTHER" id="PTHR36837:SF5">
    <property type="entry name" value="POLY-3-HYDROXYBUTYRATE SYNTHASE"/>
    <property type="match status" value="1"/>
</dbReference>
<keyword evidence="4" id="KW-0012">Acyltransferase</keyword>
<feature type="domain" description="Poly-beta-hydroxybutyrate polymerase N-terminal" evidence="5">
    <location>
        <begin position="88"/>
        <end position="255"/>
    </location>
</feature>
<dbReference type="AlphaFoldDB" id="A0A848G606"/>
<keyword evidence="3" id="KW-0808">Transferase</keyword>
<protein>
    <submittedName>
        <fullName evidence="6">Class I poly(R)-hydroxyalkanoic acid synthase</fullName>
    </submittedName>
</protein>
<evidence type="ECO:0000256" key="3">
    <source>
        <dbReference type="ARBA" id="ARBA00022679"/>
    </source>
</evidence>
<evidence type="ECO:0000259" key="5">
    <source>
        <dbReference type="Pfam" id="PF07167"/>
    </source>
</evidence>
<dbReference type="Proteomes" id="UP000580043">
    <property type="component" value="Unassembled WGS sequence"/>
</dbReference>
<dbReference type="GO" id="GO:0042619">
    <property type="term" value="P:poly-hydroxybutyrate biosynthetic process"/>
    <property type="evidence" value="ECO:0007669"/>
    <property type="project" value="InterPro"/>
</dbReference>
<dbReference type="SUPFAM" id="SSF53474">
    <property type="entry name" value="alpha/beta-Hydrolases"/>
    <property type="match status" value="1"/>
</dbReference>
<evidence type="ECO:0000313" key="7">
    <source>
        <dbReference type="Proteomes" id="UP000580043"/>
    </source>
</evidence>
<dbReference type="EMBL" id="JABBGA010000017">
    <property type="protein sequence ID" value="NML27678.1"/>
    <property type="molecule type" value="Genomic_DNA"/>
</dbReference>
<keyword evidence="2" id="KW-0963">Cytoplasm</keyword>
<evidence type="ECO:0000256" key="4">
    <source>
        <dbReference type="ARBA" id="ARBA00023315"/>
    </source>
</evidence>
<name>A0A848G606_9RHOO</name>
<organism evidence="6 7">
    <name type="scientific">Zoogloea dura</name>
    <dbReference type="NCBI Taxonomy" id="2728840"/>
    <lineage>
        <taxon>Bacteria</taxon>
        <taxon>Pseudomonadati</taxon>
        <taxon>Pseudomonadota</taxon>
        <taxon>Betaproteobacteria</taxon>
        <taxon>Rhodocyclales</taxon>
        <taxon>Zoogloeaceae</taxon>
        <taxon>Zoogloea</taxon>
    </lineage>
</organism>
<dbReference type="Gene3D" id="3.40.50.1820">
    <property type="entry name" value="alpha/beta hydrolase"/>
    <property type="match status" value="1"/>
</dbReference>
<keyword evidence="7" id="KW-1185">Reference proteome</keyword>
<dbReference type="NCBIfam" id="TIGR01838">
    <property type="entry name" value="PHA_synth_I"/>
    <property type="match status" value="1"/>
</dbReference>
<evidence type="ECO:0000256" key="1">
    <source>
        <dbReference type="ARBA" id="ARBA00004496"/>
    </source>
</evidence>
<dbReference type="InterPro" id="IPR051321">
    <property type="entry name" value="PHA/PHB_synthase"/>
</dbReference>
<comment type="caution">
    <text evidence="6">The sequence shown here is derived from an EMBL/GenBank/DDBJ whole genome shotgun (WGS) entry which is preliminary data.</text>
</comment>
<accession>A0A848G606</accession>
<evidence type="ECO:0000256" key="2">
    <source>
        <dbReference type="ARBA" id="ARBA00022490"/>
    </source>
</evidence>